<dbReference type="AlphaFoldDB" id="A0A437MLB0"/>
<evidence type="ECO:0000313" key="2">
    <source>
        <dbReference type="Proteomes" id="UP000282759"/>
    </source>
</evidence>
<gene>
    <name evidence="1" type="ORF">EOD41_16755</name>
</gene>
<protein>
    <submittedName>
        <fullName evidence="1">Uncharacterized protein</fullName>
    </submittedName>
</protein>
<organism evidence="1 2">
    <name type="scientific">Mucilaginibacter limnophilus</name>
    <dbReference type="NCBI Taxonomy" id="1932778"/>
    <lineage>
        <taxon>Bacteria</taxon>
        <taxon>Pseudomonadati</taxon>
        <taxon>Bacteroidota</taxon>
        <taxon>Sphingobacteriia</taxon>
        <taxon>Sphingobacteriales</taxon>
        <taxon>Sphingobacteriaceae</taxon>
        <taxon>Mucilaginibacter</taxon>
    </lineage>
</organism>
<proteinExistence type="predicted"/>
<keyword evidence="2" id="KW-1185">Reference proteome</keyword>
<evidence type="ECO:0000313" key="1">
    <source>
        <dbReference type="EMBL" id="RVT98440.1"/>
    </source>
</evidence>
<dbReference type="Proteomes" id="UP000282759">
    <property type="component" value="Unassembled WGS sequence"/>
</dbReference>
<accession>A0A437MLB0</accession>
<reference evidence="1 2" key="1">
    <citation type="submission" date="2019-01" db="EMBL/GenBank/DDBJ databases">
        <authorList>
            <person name="Chen W.-M."/>
        </authorList>
    </citation>
    <scope>NUCLEOTIDE SEQUENCE [LARGE SCALE GENOMIC DNA]</scope>
    <source>
        <strain evidence="1 2">YBJ-36</strain>
    </source>
</reference>
<dbReference type="EMBL" id="SACK01000008">
    <property type="protein sequence ID" value="RVT98440.1"/>
    <property type="molecule type" value="Genomic_DNA"/>
</dbReference>
<name>A0A437MLB0_9SPHI</name>
<sequence length="125" mass="14378">MMQPLTMLTNVAKARLLHSLLIQEIPQFLGYLNELTKTILNDKERIKAEWKDQLFGVDFWFDLAGEVHRVMAKYPKDLHKSPNVFADQLFDGYTAIFTAHALTQYVALGRHTDPKFKPAVDLLFG</sequence>
<comment type="caution">
    <text evidence="1">The sequence shown here is derived from an EMBL/GenBank/DDBJ whole genome shotgun (WGS) entry which is preliminary data.</text>
</comment>